<dbReference type="Gene3D" id="3.10.180.10">
    <property type="entry name" value="2,3-Dihydroxybiphenyl 1,2-Dioxygenase, domain 1"/>
    <property type="match status" value="1"/>
</dbReference>
<keyword evidence="3" id="KW-1185">Reference proteome</keyword>
<accession>A0ABN2JMY8</accession>
<sequence>MAIRLNPYLNFATEAREALEFYQSALGGELSIMTFGDSGMSDDPSQADLVMHGQLDTPTGLTLMASDTPPGGDQPQHGTHVNVSLSSGDTDLQSSWDALTEGAEIVVPFELAPWGDKFGLFNDRFGIAWLVNQASLG</sequence>
<dbReference type="CDD" id="cd06588">
    <property type="entry name" value="PhnB_like"/>
    <property type="match status" value="1"/>
</dbReference>
<dbReference type="SUPFAM" id="SSF54593">
    <property type="entry name" value="Glyoxalase/Bleomycin resistance protein/Dihydroxybiphenyl dioxygenase"/>
    <property type="match status" value="1"/>
</dbReference>
<evidence type="ECO:0000259" key="1">
    <source>
        <dbReference type="Pfam" id="PF00903"/>
    </source>
</evidence>
<feature type="domain" description="Glyoxalase/fosfomycin resistance/dioxygenase" evidence="1">
    <location>
        <begin position="6"/>
        <end position="129"/>
    </location>
</feature>
<evidence type="ECO:0000313" key="2">
    <source>
        <dbReference type="EMBL" id="GAA1732791.1"/>
    </source>
</evidence>
<reference evidence="2 3" key="1">
    <citation type="journal article" date="2019" name="Int. J. Syst. Evol. Microbiol.">
        <title>The Global Catalogue of Microorganisms (GCM) 10K type strain sequencing project: providing services to taxonomists for standard genome sequencing and annotation.</title>
        <authorList>
            <consortium name="The Broad Institute Genomics Platform"/>
            <consortium name="The Broad Institute Genome Sequencing Center for Infectious Disease"/>
            <person name="Wu L."/>
            <person name="Ma J."/>
        </authorList>
    </citation>
    <scope>NUCLEOTIDE SEQUENCE [LARGE SCALE GENOMIC DNA]</scope>
    <source>
        <strain evidence="2 3">JCM 13518</strain>
    </source>
</reference>
<dbReference type="PANTHER" id="PTHR33990">
    <property type="entry name" value="PROTEIN YJDN-RELATED"/>
    <property type="match status" value="1"/>
</dbReference>
<gene>
    <name evidence="2" type="ORF">GCM10009710_11930</name>
</gene>
<proteinExistence type="predicted"/>
<evidence type="ECO:0000313" key="3">
    <source>
        <dbReference type="Proteomes" id="UP001501057"/>
    </source>
</evidence>
<dbReference type="InterPro" id="IPR004360">
    <property type="entry name" value="Glyas_Fos-R_dOase_dom"/>
</dbReference>
<name>A0ABN2JMY8_9ACTN</name>
<dbReference type="EMBL" id="BAAAME010000002">
    <property type="protein sequence ID" value="GAA1732791.1"/>
    <property type="molecule type" value="Genomic_DNA"/>
</dbReference>
<dbReference type="InterPro" id="IPR029068">
    <property type="entry name" value="Glyas_Bleomycin-R_OHBP_Dase"/>
</dbReference>
<dbReference type="PANTHER" id="PTHR33990:SF1">
    <property type="entry name" value="PROTEIN YJDN"/>
    <property type="match status" value="1"/>
</dbReference>
<comment type="caution">
    <text evidence="2">The sequence shown here is derived from an EMBL/GenBank/DDBJ whole genome shotgun (WGS) entry which is preliminary data.</text>
</comment>
<dbReference type="InterPro" id="IPR028973">
    <property type="entry name" value="PhnB-like"/>
</dbReference>
<dbReference type="Proteomes" id="UP001501057">
    <property type="component" value="Unassembled WGS sequence"/>
</dbReference>
<dbReference type="Pfam" id="PF00903">
    <property type="entry name" value="Glyoxalase"/>
    <property type="match status" value="1"/>
</dbReference>
<organism evidence="2 3">
    <name type="scientific">Aeromicrobium alkaliterrae</name>
    <dbReference type="NCBI Taxonomy" id="302168"/>
    <lineage>
        <taxon>Bacteria</taxon>
        <taxon>Bacillati</taxon>
        <taxon>Actinomycetota</taxon>
        <taxon>Actinomycetes</taxon>
        <taxon>Propionibacteriales</taxon>
        <taxon>Nocardioidaceae</taxon>
        <taxon>Aeromicrobium</taxon>
    </lineage>
</organism>
<protein>
    <submittedName>
        <fullName evidence="2">VOC family protein</fullName>
    </submittedName>
</protein>
<dbReference type="RefSeq" id="WP_344198767.1">
    <property type="nucleotide sequence ID" value="NZ_BAAAME010000002.1"/>
</dbReference>